<organism evidence="1 2">
    <name type="scientific">Haloflavibacter putidus</name>
    <dbReference type="NCBI Taxonomy" id="2576776"/>
    <lineage>
        <taxon>Bacteria</taxon>
        <taxon>Pseudomonadati</taxon>
        <taxon>Bacteroidota</taxon>
        <taxon>Flavobacteriia</taxon>
        <taxon>Flavobacteriales</taxon>
        <taxon>Flavobacteriaceae</taxon>
        <taxon>Haloflavibacter</taxon>
    </lineage>
</organism>
<dbReference type="RefSeq" id="WP_141421350.1">
    <property type="nucleotide sequence ID" value="NZ_VIAR01000004.1"/>
</dbReference>
<name>A0A507ZSB5_9FLAO</name>
<reference evidence="1 2" key="1">
    <citation type="submission" date="2019-06" db="EMBL/GenBank/DDBJ databases">
        <title>Flavibacter putida gen. nov., sp. nov., a novel marine bacterium of the family Flavobacteriaceae isolated from coastal seawater.</title>
        <authorList>
            <person name="Feng X."/>
        </authorList>
    </citation>
    <scope>NUCLEOTIDE SEQUENCE [LARGE SCALE GENOMIC DNA]</scope>
    <source>
        <strain evidence="1 2">PLHSN227</strain>
    </source>
</reference>
<comment type="caution">
    <text evidence="1">The sequence shown here is derived from an EMBL/GenBank/DDBJ whole genome shotgun (WGS) entry which is preliminary data.</text>
</comment>
<accession>A0A507ZSB5</accession>
<evidence type="ECO:0000313" key="2">
    <source>
        <dbReference type="Proteomes" id="UP000317169"/>
    </source>
</evidence>
<dbReference type="AlphaFoldDB" id="A0A507ZSB5"/>
<gene>
    <name evidence="1" type="ORF">FKR84_05765</name>
</gene>
<dbReference type="Proteomes" id="UP000317169">
    <property type="component" value="Unassembled WGS sequence"/>
</dbReference>
<dbReference type="EMBL" id="VIAR01000004">
    <property type="protein sequence ID" value="TQD39403.1"/>
    <property type="molecule type" value="Genomic_DNA"/>
</dbReference>
<keyword evidence="2" id="KW-1185">Reference proteome</keyword>
<sequence length="99" mass="11235">MDGNRFAGSSSVASRCGFSGFTAKPTSRIKIIQVIYRVFGISSFEAKTANFLTTALFTILSIQNLKLAFSRFQGFKTSLRKNFSRQYPSVILWDERYFP</sequence>
<protein>
    <submittedName>
        <fullName evidence="1">Uncharacterized protein</fullName>
    </submittedName>
</protein>
<proteinExistence type="predicted"/>
<evidence type="ECO:0000313" key="1">
    <source>
        <dbReference type="EMBL" id="TQD39403.1"/>
    </source>
</evidence>